<protein>
    <recommendedName>
        <fullName evidence="4">Flavoprotein WrbA</fullName>
    </recommendedName>
</protein>
<evidence type="ECO:0000313" key="6">
    <source>
        <dbReference type="EMBL" id="WQH07279.1"/>
    </source>
</evidence>
<evidence type="ECO:0000256" key="2">
    <source>
        <dbReference type="ARBA" id="ARBA00022630"/>
    </source>
</evidence>
<dbReference type="InterPro" id="IPR005025">
    <property type="entry name" value="FMN_Rdtase-like_dom"/>
</dbReference>
<dbReference type="RefSeq" id="WP_019921294.1">
    <property type="nucleotide sequence ID" value="NZ_CP140152.1"/>
</dbReference>
<reference evidence="6 7" key="1">
    <citation type="submission" date="2023-11" db="EMBL/GenBank/DDBJ databases">
        <title>MicrobeMod: A computational toolkit for identifying prokaryotic methylation and restriction-modification with nanopore sequencing.</title>
        <authorList>
            <person name="Crits-Christoph A."/>
            <person name="Kang S.C."/>
            <person name="Lee H."/>
            <person name="Ostrov N."/>
        </authorList>
    </citation>
    <scope>NUCLEOTIDE SEQUENCE [LARGE SCALE GENOMIC DNA]</scope>
    <source>
        <strain evidence="6 7">ATCC 25935</strain>
    </source>
</reference>
<dbReference type="InterPro" id="IPR008254">
    <property type="entry name" value="Flavodoxin/NO_synth"/>
</dbReference>
<dbReference type="PROSITE" id="PS50902">
    <property type="entry name" value="FLAVODOXIN_LIKE"/>
    <property type="match status" value="1"/>
</dbReference>
<evidence type="ECO:0000259" key="5">
    <source>
        <dbReference type="PROSITE" id="PS50902"/>
    </source>
</evidence>
<dbReference type="PROSITE" id="PS00201">
    <property type="entry name" value="FLAVODOXIN"/>
    <property type="match status" value="1"/>
</dbReference>
<dbReference type="EMBL" id="CP140152">
    <property type="protein sequence ID" value="WQH07279.1"/>
    <property type="molecule type" value="Genomic_DNA"/>
</dbReference>
<sequence length="185" mass="19359">MSKVVIVFHSGYGHTQRVAEYVAEGAGAGAELLQISADGELPEGGWDQLAAADAIIFGTPTYMGSPSWQFKKFADATSKVWFTRGWQDKVFGGFSNSASFNGDKAVSLIALQTLASQHGGIWVSLGIPPANTKAAQRTDLNNLGGSVGVLVQSPSDASVDEIPQGDLDTAKAYGKRVAEIAGRLA</sequence>
<keyword evidence="3" id="KW-0288">FMN</keyword>
<comment type="cofactor">
    <cofactor evidence="1">
        <name>FMN</name>
        <dbReference type="ChEBI" id="CHEBI:58210"/>
    </cofactor>
</comment>
<evidence type="ECO:0000256" key="3">
    <source>
        <dbReference type="ARBA" id="ARBA00022643"/>
    </source>
</evidence>
<keyword evidence="2" id="KW-0285">Flavoprotein</keyword>
<accession>A0ABZ0Y6Q7</accession>
<keyword evidence="7" id="KW-1185">Reference proteome</keyword>
<name>A0ABZ0Y6Q7_9BURK</name>
<feature type="domain" description="Flavodoxin-like" evidence="5">
    <location>
        <begin position="4"/>
        <end position="178"/>
    </location>
</feature>
<dbReference type="SUPFAM" id="SSF52218">
    <property type="entry name" value="Flavoproteins"/>
    <property type="match status" value="1"/>
</dbReference>
<dbReference type="InterPro" id="IPR029039">
    <property type="entry name" value="Flavoprotein-like_sf"/>
</dbReference>
<dbReference type="PANTHER" id="PTHR30546:SF23">
    <property type="entry name" value="FLAVOPROTEIN-LIKE PROTEIN YCP4-RELATED"/>
    <property type="match status" value="1"/>
</dbReference>
<dbReference type="InterPro" id="IPR001226">
    <property type="entry name" value="Flavodoxin_CS"/>
</dbReference>
<dbReference type="GeneID" id="43163062"/>
<dbReference type="Pfam" id="PF03358">
    <property type="entry name" value="FMN_red"/>
    <property type="match status" value="1"/>
</dbReference>
<organism evidence="6 7">
    <name type="scientific">Duganella zoogloeoides</name>
    <dbReference type="NCBI Taxonomy" id="75659"/>
    <lineage>
        <taxon>Bacteria</taxon>
        <taxon>Pseudomonadati</taxon>
        <taxon>Pseudomonadota</taxon>
        <taxon>Betaproteobacteria</taxon>
        <taxon>Burkholderiales</taxon>
        <taxon>Oxalobacteraceae</taxon>
        <taxon>Telluria group</taxon>
        <taxon>Duganella</taxon>
    </lineage>
</organism>
<dbReference type="PANTHER" id="PTHR30546">
    <property type="entry name" value="FLAVODOXIN-RELATED PROTEIN WRBA-RELATED"/>
    <property type="match status" value="1"/>
</dbReference>
<dbReference type="Proteomes" id="UP001326110">
    <property type="component" value="Chromosome"/>
</dbReference>
<evidence type="ECO:0000256" key="4">
    <source>
        <dbReference type="ARBA" id="ARBA00029652"/>
    </source>
</evidence>
<evidence type="ECO:0000313" key="7">
    <source>
        <dbReference type="Proteomes" id="UP001326110"/>
    </source>
</evidence>
<evidence type="ECO:0000256" key="1">
    <source>
        <dbReference type="ARBA" id="ARBA00001917"/>
    </source>
</evidence>
<proteinExistence type="predicted"/>
<dbReference type="Gene3D" id="3.40.50.360">
    <property type="match status" value="1"/>
</dbReference>
<gene>
    <name evidence="6" type="ORF">SR858_13345</name>
</gene>